<comment type="similarity">
    <text evidence="1 4">Belongs to the class-II DAHP synthase family.</text>
</comment>
<evidence type="ECO:0000256" key="4">
    <source>
        <dbReference type="RuleBase" id="RU363071"/>
    </source>
</evidence>
<feature type="binding site" evidence="3">
    <location>
        <position position="88"/>
    </location>
    <ligand>
        <name>phosphoenolpyruvate</name>
        <dbReference type="ChEBI" id="CHEBI:58702"/>
    </ligand>
</feature>
<feature type="region of interest" description="Disordered" evidence="5">
    <location>
        <begin position="1"/>
        <end position="24"/>
    </location>
</feature>
<dbReference type="PANTHER" id="PTHR21337:SF0">
    <property type="entry name" value="PHOSPHO-2-DEHYDRO-3-DEOXYHEPTONATE ALDOLASE"/>
    <property type="match status" value="1"/>
</dbReference>
<evidence type="ECO:0000256" key="2">
    <source>
        <dbReference type="ARBA" id="ARBA00022679"/>
    </source>
</evidence>
<evidence type="ECO:0000256" key="1">
    <source>
        <dbReference type="ARBA" id="ARBA00008911"/>
    </source>
</evidence>
<dbReference type="GO" id="GO:0008652">
    <property type="term" value="P:amino acid biosynthetic process"/>
    <property type="evidence" value="ECO:0007669"/>
    <property type="project" value="UniProtKB-KW"/>
</dbReference>
<accession>A0AAT9HFE1</accession>
<keyword evidence="3" id="KW-0464">Manganese</keyword>
<dbReference type="Gene3D" id="3.20.20.70">
    <property type="entry name" value="Aldolase class I"/>
    <property type="match status" value="1"/>
</dbReference>
<dbReference type="GO" id="GO:0003849">
    <property type="term" value="F:3-deoxy-7-phosphoheptulonate synthase activity"/>
    <property type="evidence" value="ECO:0007669"/>
    <property type="project" value="UniProtKB-EC"/>
</dbReference>
<keyword evidence="4" id="KW-0028">Amino-acid biosynthesis</keyword>
<name>A0AAT9HFE1_9ACTN</name>
<proteinExistence type="inferred from homology"/>
<organism evidence="6">
    <name type="scientific">Streptomyces haneummycinicus</name>
    <dbReference type="NCBI Taxonomy" id="3074435"/>
    <lineage>
        <taxon>Bacteria</taxon>
        <taxon>Bacillati</taxon>
        <taxon>Actinomycetota</taxon>
        <taxon>Actinomycetes</taxon>
        <taxon>Kitasatosporales</taxon>
        <taxon>Streptomycetaceae</taxon>
        <taxon>Streptomyces</taxon>
    </lineage>
</organism>
<keyword evidence="3" id="KW-0104">Cadmium</keyword>
<dbReference type="EMBL" id="AP035768">
    <property type="protein sequence ID" value="BFO16203.1"/>
    <property type="molecule type" value="Genomic_DNA"/>
</dbReference>
<comment type="pathway">
    <text evidence="4">Metabolic intermediate biosynthesis; chorismate biosynthesis; chorismate from D-erythrose 4-phosphate and phosphoenolpyruvate: step 1/7.</text>
</comment>
<evidence type="ECO:0000256" key="5">
    <source>
        <dbReference type="SAM" id="MobiDB-lite"/>
    </source>
</evidence>
<dbReference type="EC" id="2.5.1.54" evidence="4"/>
<comment type="catalytic activity">
    <reaction evidence="4">
        <text>D-erythrose 4-phosphate + phosphoenolpyruvate + H2O = 7-phospho-2-dehydro-3-deoxy-D-arabino-heptonate + phosphate</text>
        <dbReference type="Rhea" id="RHEA:14717"/>
        <dbReference type="ChEBI" id="CHEBI:15377"/>
        <dbReference type="ChEBI" id="CHEBI:16897"/>
        <dbReference type="ChEBI" id="CHEBI:43474"/>
        <dbReference type="ChEBI" id="CHEBI:58394"/>
        <dbReference type="ChEBI" id="CHEBI:58702"/>
        <dbReference type="EC" id="2.5.1.54"/>
    </reaction>
</comment>
<dbReference type="PANTHER" id="PTHR21337">
    <property type="entry name" value="PHOSPHO-2-DEHYDRO-3-DEOXYHEPTONATE ALDOLASE 1, 2"/>
    <property type="match status" value="1"/>
</dbReference>
<sequence length="146" mass="15464">MARPRRGDPRPGTAGRSAPLVRPDDSDRLAALLGEVARGRAFLLQGGDCAEMIERATPAAVHGTVETLSRLAGTLERAFGLPVVTVGRLAGQYAKPRSSPWRRYGGSPCRRIAVTRSTAWPSRSGTVPPIPGACCAPTRPPRPRCG</sequence>
<keyword evidence="3" id="KW-0170">Cobalt</keyword>
<keyword evidence="2 4" id="KW-0808">Transferase</keyword>
<dbReference type="Pfam" id="PF01474">
    <property type="entry name" value="DAHP_synth_2"/>
    <property type="match status" value="1"/>
</dbReference>
<reference evidence="6" key="2">
    <citation type="submission" date="2024-07" db="EMBL/GenBank/DDBJ databases">
        <title>Streptomyces haneummycinica sp. nov., a new antibiotic-producing actinobacterium isolated from marine sediment.</title>
        <authorList>
            <person name="Uemura M."/>
            <person name="Hamada M."/>
            <person name="Hirano S."/>
            <person name="Kobayashi K."/>
            <person name="Ohshiro T."/>
            <person name="Kobayashi T."/>
            <person name="Terahara T."/>
        </authorList>
    </citation>
    <scope>NUCLEOTIDE SEQUENCE</scope>
    <source>
        <strain evidence="6">KM77-8</strain>
    </source>
</reference>
<comment type="cofactor">
    <cofactor evidence="3">
        <name>Mn(2+)</name>
        <dbReference type="ChEBI" id="CHEBI:29035"/>
    </cofactor>
    <cofactor evidence="3">
        <name>Co(2+)</name>
        <dbReference type="ChEBI" id="CHEBI:48828"/>
    </cofactor>
    <cofactor evidence="3">
        <name>Cd(2+)</name>
        <dbReference type="ChEBI" id="CHEBI:48775"/>
    </cofactor>
    <text evidence="3">Binds 1 divalent cation per subunit. The enzyme is active with manganese, cobalt or cadmium ions.</text>
</comment>
<dbReference type="InterPro" id="IPR013785">
    <property type="entry name" value="Aldolase_TIM"/>
</dbReference>
<dbReference type="InterPro" id="IPR002480">
    <property type="entry name" value="DAHP_synth_2"/>
</dbReference>
<reference evidence="6" key="1">
    <citation type="submission" date="2024-06" db="EMBL/GenBank/DDBJ databases">
        <authorList>
            <consortium name="consrtm"/>
            <person name="Uemura M."/>
            <person name="Terahara T."/>
        </authorList>
    </citation>
    <scope>NUCLEOTIDE SEQUENCE</scope>
    <source>
        <strain evidence="6">KM77-8</strain>
    </source>
</reference>
<protein>
    <recommendedName>
        <fullName evidence="4">Phospho-2-dehydro-3-deoxyheptonate aldolase</fullName>
        <ecNumber evidence="4">2.5.1.54</ecNumber>
    </recommendedName>
</protein>
<keyword evidence="4" id="KW-0057">Aromatic amino acid biosynthesis</keyword>
<dbReference type="GO" id="GO:0009073">
    <property type="term" value="P:aromatic amino acid family biosynthetic process"/>
    <property type="evidence" value="ECO:0007669"/>
    <property type="project" value="UniProtKB-KW"/>
</dbReference>
<dbReference type="SUPFAM" id="SSF51569">
    <property type="entry name" value="Aldolase"/>
    <property type="match status" value="1"/>
</dbReference>
<dbReference type="AlphaFoldDB" id="A0AAT9HFE1"/>
<gene>
    <name evidence="6" type="ORF">SHKM778_25910</name>
</gene>
<evidence type="ECO:0000256" key="3">
    <source>
        <dbReference type="PIRSR" id="PIRSR602480-1"/>
    </source>
</evidence>
<feature type="binding site" evidence="3">
    <location>
        <position position="49"/>
    </location>
    <ligand>
        <name>Mn(2+)</name>
        <dbReference type="ChEBI" id="CHEBI:29035"/>
    </ligand>
</feature>
<evidence type="ECO:0000313" key="6">
    <source>
        <dbReference type="EMBL" id="BFO16203.1"/>
    </source>
</evidence>